<evidence type="ECO:0000313" key="2">
    <source>
        <dbReference type="Proteomes" id="UP001179647"/>
    </source>
</evidence>
<dbReference type="EMBL" id="CP110232">
    <property type="protein sequence ID" value="WEG72613.1"/>
    <property type="molecule type" value="Genomic_DNA"/>
</dbReference>
<protein>
    <submittedName>
        <fullName evidence="1">HAD family hydrolase</fullName>
    </submittedName>
</protein>
<accession>A0AAF0I4Y1</accession>
<proteinExistence type="predicted"/>
<name>A0AAF0I4Y1_9ENTE</name>
<dbReference type="Proteomes" id="UP001179647">
    <property type="component" value="Chromosome"/>
</dbReference>
<dbReference type="KEGG" id="vie:OL234_06385"/>
<dbReference type="PANTHER" id="PTHR10000:SF53">
    <property type="entry name" value="5-AMINO-6-(5-PHOSPHO-D-RIBITYLAMINO)URACIL PHOSPHATASE YBJI-RELATED"/>
    <property type="match status" value="1"/>
</dbReference>
<reference evidence="1" key="1">
    <citation type="submission" date="2022-10" db="EMBL/GenBank/DDBJ databases">
        <title>Vagococcus sp. isolated from poultry meat.</title>
        <authorList>
            <person name="Johansson P."/>
            <person name="Bjorkroth J."/>
        </authorList>
    </citation>
    <scope>NUCLEOTIDE SEQUENCE</scope>
    <source>
        <strain evidence="1">STAA11</strain>
    </source>
</reference>
<dbReference type="Gene3D" id="3.40.50.1000">
    <property type="entry name" value="HAD superfamily/HAD-like"/>
    <property type="match status" value="1"/>
</dbReference>
<dbReference type="InterPro" id="IPR006379">
    <property type="entry name" value="HAD-SF_hydro_IIB"/>
</dbReference>
<dbReference type="GO" id="GO:0016791">
    <property type="term" value="F:phosphatase activity"/>
    <property type="evidence" value="ECO:0007669"/>
    <property type="project" value="TreeGrafter"/>
</dbReference>
<sequence length="248" mass="28440">MNFVFDMDGTVCFDGQTIDKKLTDFMTEYLHHSAQHQLIFASARPVRDMLPLLPKSLQDCHLIGSNGAMLYSELKPQWFQTIDKADFSYIREYVYQKKLDYLFDEQWNYSCVGETLMTLRQRLDSHKQAKNLPITAVTNPVKILVSNYLNEQEVLADFSSLTVDCNIYPSERCLDVTRKGVNKASAIERLLGESDYVAFGNDRNDIKMLERANYGICVGNSQEVSKIADRVIKESPEVIIEMLREIVA</sequence>
<dbReference type="AlphaFoldDB" id="A0AAF0I4Y1"/>
<dbReference type="InterPro" id="IPR023214">
    <property type="entry name" value="HAD_sf"/>
</dbReference>
<gene>
    <name evidence="1" type="ORF">OL234_06385</name>
</gene>
<dbReference type="NCBIfam" id="TIGR01484">
    <property type="entry name" value="HAD-SF-IIB"/>
    <property type="match status" value="1"/>
</dbReference>
<dbReference type="Pfam" id="PF08282">
    <property type="entry name" value="Hydrolase_3"/>
    <property type="match status" value="1"/>
</dbReference>
<evidence type="ECO:0000313" key="1">
    <source>
        <dbReference type="EMBL" id="WEG72613.1"/>
    </source>
</evidence>
<organism evidence="1 2">
    <name type="scientific">Vagococcus intermedius</name>
    <dbReference type="NCBI Taxonomy" id="2991418"/>
    <lineage>
        <taxon>Bacteria</taxon>
        <taxon>Bacillati</taxon>
        <taxon>Bacillota</taxon>
        <taxon>Bacilli</taxon>
        <taxon>Lactobacillales</taxon>
        <taxon>Enterococcaceae</taxon>
        <taxon>Vagococcus</taxon>
    </lineage>
</organism>
<dbReference type="GO" id="GO:0005829">
    <property type="term" value="C:cytosol"/>
    <property type="evidence" value="ECO:0007669"/>
    <property type="project" value="TreeGrafter"/>
</dbReference>
<dbReference type="InterPro" id="IPR036412">
    <property type="entry name" value="HAD-like_sf"/>
</dbReference>
<keyword evidence="2" id="KW-1185">Reference proteome</keyword>
<dbReference type="Gene3D" id="3.30.1240.10">
    <property type="match status" value="1"/>
</dbReference>
<dbReference type="PANTHER" id="PTHR10000">
    <property type="entry name" value="PHOSPHOSERINE PHOSPHATASE"/>
    <property type="match status" value="1"/>
</dbReference>
<dbReference type="GO" id="GO:0000287">
    <property type="term" value="F:magnesium ion binding"/>
    <property type="evidence" value="ECO:0007669"/>
    <property type="project" value="TreeGrafter"/>
</dbReference>
<dbReference type="SUPFAM" id="SSF56784">
    <property type="entry name" value="HAD-like"/>
    <property type="match status" value="1"/>
</dbReference>
<keyword evidence="1" id="KW-0378">Hydrolase</keyword>
<dbReference type="RefSeq" id="WP_275468414.1">
    <property type="nucleotide sequence ID" value="NZ_CP110232.1"/>
</dbReference>